<feature type="domain" description="Potassium channel" evidence="9">
    <location>
        <begin position="75"/>
        <end position="144"/>
    </location>
</feature>
<dbReference type="PANTHER" id="PTHR11003:SF291">
    <property type="entry name" value="IP11374P"/>
    <property type="match status" value="1"/>
</dbReference>
<feature type="transmembrane region" description="Helical" evidence="8">
    <location>
        <begin position="125"/>
        <end position="149"/>
    </location>
</feature>
<evidence type="ECO:0000256" key="1">
    <source>
        <dbReference type="ARBA" id="ARBA00004141"/>
    </source>
</evidence>
<evidence type="ECO:0000256" key="7">
    <source>
        <dbReference type="ARBA" id="ARBA00023303"/>
    </source>
</evidence>
<dbReference type="EMBL" id="SHKW01000001">
    <property type="protein sequence ID" value="RZU40741.1"/>
    <property type="molecule type" value="Genomic_DNA"/>
</dbReference>
<evidence type="ECO:0000256" key="5">
    <source>
        <dbReference type="ARBA" id="ARBA00023065"/>
    </source>
</evidence>
<protein>
    <submittedName>
        <fullName evidence="10">Ion channel</fullName>
    </submittedName>
</protein>
<organism evidence="10 11">
    <name type="scientific">Edaphobacter modestus</name>
    <dbReference type="NCBI Taxonomy" id="388466"/>
    <lineage>
        <taxon>Bacteria</taxon>
        <taxon>Pseudomonadati</taxon>
        <taxon>Acidobacteriota</taxon>
        <taxon>Terriglobia</taxon>
        <taxon>Terriglobales</taxon>
        <taxon>Acidobacteriaceae</taxon>
        <taxon>Edaphobacter</taxon>
    </lineage>
</organism>
<keyword evidence="3 8" id="KW-0812">Transmembrane</keyword>
<keyword evidence="11" id="KW-1185">Reference proteome</keyword>
<evidence type="ECO:0000256" key="4">
    <source>
        <dbReference type="ARBA" id="ARBA00022989"/>
    </source>
</evidence>
<keyword evidence="6 8" id="KW-0472">Membrane</keyword>
<dbReference type="Proteomes" id="UP000292958">
    <property type="component" value="Unassembled WGS sequence"/>
</dbReference>
<feature type="transmembrane region" description="Helical" evidence="8">
    <location>
        <begin position="66"/>
        <end position="88"/>
    </location>
</feature>
<dbReference type="GO" id="GO:0030322">
    <property type="term" value="P:stabilization of membrane potential"/>
    <property type="evidence" value="ECO:0007669"/>
    <property type="project" value="TreeGrafter"/>
</dbReference>
<dbReference type="GO" id="GO:0005886">
    <property type="term" value="C:plasma membrane"/>
    <property type="evidence" value="ECO:0007669"/>
    <property type="project" value="TreeGrafter"/>
</dbReference>
<evidence type="ECO:0000256" key="6">
    <source>
        <dbReference type="ARBA" id="ARBA00023136"/>
    </source>
</evidence>
<dbReference type="InterPro" id="IPR003280">
    <property type="entry name" value="2pore_dom_K_chnl"/>
</dbReference>
<evidence type="ECO:0000256" key="8">
    <source>
        <dbReference type="SAM" id="Phobius"/>
    </source>
</evidence>
<sequence length="156" mass="17396">MNHTHVTSPNRPLPLMYHGVQFSGRLRDFTSQSGISGIGCSYQLERHGSIVILWGLTIRFLKQLAIGLWFFSPLLLTLTLVIMLLGYLAGKQEGWSRFDSFYWAFVTATTVGYGDFRPTKRRSRIIAILTAVLGLLTMGIIVALGVYAATKALDRT</sequence>
<dbReference type="SUPFAM" id="SSF81324">
    <property type="entry name" value="Voltage-gated potassium channels"/>
    <property type="match status" value="1"/>
</dbReference>
<dbReference type="Gene3D" id="1.10.287.70">
    <property type="match status" value="1"/>
</dbReference>
<dbReference type="GO" id="GO:0015271">
    <property type="term" value="F:outward rectifier potassium channel activity"/>
    <property type="evidence" value="ECO:0007669"/>
    <property type="project" value="TreeGrafter"/>
</dbReference>
<gene>
    <name evidence="10" type="ORF">BDD14_2216</name>
</gene>
<dbReference type="GO" id="GO:0022841">
    <property type="term" value="F:potassium ion leak channel activity"/>
    <property type="evidence" value="ECO:0007669"/>
    <property type="project" value="TreeGrafter"/>
</dbReference>
<name>A0A4Q7YUF9_9BACT</name>
<comment type="subcellular location">
    <subcellularLocation>
        <location evidence="1">Membrane</location>
        <topology evidence="1">Multi-pass membrane protein</topology>
    </subcellularLocation>
</comment>
<keyword evidence="4 8" id="KW-1133">Transmembrane helix</keyword>
<evidence type="ECO:0000313" key="11">
    <source>
        <dbReference type="Proteomes" id="UP000292958"/>
    </source>
</evidence>
<keyword evidence="7" id="KW-0407">Ion channel</keyword>
<comment type="caution">
    <text evidence="10">The sequence shown here is derived from an EMBL/GenBank/DDBJ whole genome shotgun (WGS) entry which is preliminary data.</text>
</comment>
<dbReference type="PANTHER" id="PTHR11003">
    <property type="entry name" value="POTASSIUM CHANNEL, SUBFAMILY K"/>
    <property type="match status" value="1"/>
</dbReference>
<accession>A0A4Q7YUF9</accession>
<reference evidence="10 11" key="1">
    <citation type="submission" date="2019-02" db="EMBL/GenBank/DDBJ databases">
        <title>Genomic Encyclopedia of Archaeal and Bacterial Type Strains, Phase II (KMG-II): from individual species to whole genera.</title>
        <authorList>
            <person name="Goeker M."/>
        </authorList>
    </citation>
    <scope>NUCLEOTIDE SEQUENCE [LARGE SCALE GENOMIC DNA]</scope>
    <source>
        <strain evidence="10 11">DSM 18101</strain>
    </source>
</reference>
<dbReference type="InterPro" id="IPR013099">
    <property type="entry name" value="K_chnl_dom"/>
</dbReference>
<dbReference type="PRINTS" id="PR00169">
    <property type="entry name" value="KCHANNEL"/>
</dbReference>
<evidence type="ECO:0000256" key="3">
    <source>
        <dbReference type="ARBA" id="ARBA00022692"/>
    </source>
</evidence>
<evidence type="ECO:0000313" key="10">
    <source>
        <dbReference type="EMBL" id="RZU40741.1"/>
    </source>
</evidence>
<dbReference type="AlphaFoldDB" id="A0A4Q7YUF9"/>
<dbReference type="Pfam" id="PF07885">
    <property type="entry name" value="Ion_trans_2"/>
    <property type="match status" value="1"/>
</dbReference>
<evidence type="ECO:0000259" key="9">
    <source>
        <dbReference type="Pfam" id="PF07885"/>
    </source>
</evidence>
<evidence type="ECO:0000256" key="2">
    <source>
        <dbReference type="ARBA" id="ARBA00022448"/>
    </source>
</evidence>
<keyword evidence="5" id="KW-0406">Ion transport</keyword>
<proteinExistence type="predicted"/>
<keyword evidence="2" id="KW-0813">Transport</keyword>